<evidence type="ECO:0000313" key="1">
    <source>
        <dbReference type="EMBL" id="MDR7304213.1"/>
    </source>
</evidence>
<dbReference type="AlphaFoldDB" id="A0AAE4CRZ9"/>
<keyword evidence="2" id="KW-1185">Reference proteome</keyword>
<sequence>MSTTDDELPARLLVGARAVLEGTTSIPRHRAPRAAAFLGRQALEDITRALCRAENTPADAATMRTRLILLRARMSSSVAENLQAAWYGLSRACHHHAFELSPTETEIRRLVELVASLDPRSGSSPEQLV</sequence>
<protein>
    <submittedName>
        <fullName evidence="1">Uncharacterized protein</fullName>
    </submittedName>
</protein>
<evidence type="ECO:0000313" key="2">
    <source>
        <dbReference type="Proteomes" id="UP001180845"/>
    </source>
</evidence>
<dbReference type="EMBL" id="JAVDXW010000001">
    <property type="protein sequence ID" value="MDR7304213.1"/>
    <property type="molecule type" value="Genomic_DNA"/>
</dbReference>
<proteinExistence type="predicted"/>
<organism evidence="1 2">
    <name type="scientific">Haloactinomyces albus</name>
    <dbReference type="NCBI Taxonomy" id="1352928"/>
    <lineage>
        <taxon>Bacteria</taxon>
        <taxon>Bacillati</taxon>
        <taxon>Actinomycetota</taxon>
        <taxon>Actinomycetes</taxon>
        <taxon>Actinopolysporales</taxon>
        <taxon>Actinopolysporaceae</taxon>
        <taxon>Haloactinomyces</taxon>
    </lineage>
</organism>
<comment type="caution">
    <text evidence="1">The sequence shown here is derived from an EMBL/GenBank/DDBJ whole genome shotgun (WGS) entry which is preliminary data.</text>
</comment>
<dbReference type="Proteomes" id="UP001180845">
    <property type="component" value="Unassembled WGS sequence"/>
</dbReference>
<accession>A0AAE4CRZ9</accession>
<reference evidence="1" key="1">
    <citation type="submission" date="2023-07" db="EMBL/GenBank/DDBJ databases">
        <title>Sequencing the genomes of 1000 actinobacteria strains.</title>
        <authorList>
            <person name="Klenk H.-P."/>
        </authorList>
    </citation>
    <scope>NUCLEOTIDE SEQUENCE</scope>
    <source>
        <strain evidence="1">DSM 45977</strain>
    </source>
</reference>
<gene>
    <name evidence="1" type="ORF">JOF55_004394</name>
</gene>
<dbReference type="RefSeq" id="WP_310277595.1">
    <property type="nucleotide sequence ID" value="NZ_JAVDXW010000001.1"/>
</dbReference>
<name>A0AAE4CRZ9_9ACTN</name>